<dbReference type="Gene3D" id="3.40.50.300">
    <property type="entry name" value="P-loop containing nucleotide triphosphate hydrolases"/>
    <property type="match status" value="1"/>
</dbReference>
<reference evidence="3 4" key="1">
    <citation type="submission" date="2023-03" db="EMBL/GenBank/DDBJ databases">
        <title>Genome insight into feeding habits of ladybird beetles.</title>
        <authorList>
            <person name="Li H.-S."/>
            <person name="Huang Y.-H."/>
            <person name="Pang H."/>
        </authorList>
    </citation>
    <scope>NUCLEOTIDE SEQUENCE [LARGE SCALE GENOMIC DNA]</scope>
    <source>
        <strain evidence="3">SYSU_2023b</strain>
        <tissue evidence="3">Whole body</tissue>
    </source>
</reference>
<dbReference type="InterPro" id="IPR027417">
    <property type="entry name" value="P-loop_NTPase"/>
</dbReference>
<evidence type="ECO:0000313" key="3">
    <source>
        <dbReference type="EMBL" id="KAK9879972.1"/>
    </source>
</evidence>
<feature type="region of interest" description="Disordered" evidence="1">
    <location>
        <begin position="678"/>
        <end position="706"/>
    </location>
</feature>
<feature type="compositionally biased region" description="Polar residues" evidence="1">
    <location>
        <begin position="1060"/>
        <end position="1076"/>
    </location>
</feature>
<sequence>MERNRIVHKSNHITDINILLLSGTGNEKVFFVNTLVNCLAYRDPEEAKQKRPLVYMVPCDLLITDKHRQFHTISIKSNADNYHQVDSLGLLDVKTLVVPDENRRISLKIVYSEGLGDPRGHDQDNINFEKILYYIGNLEMLHAIFFVFNPNDIRIPYFYKYWIKLLYSSLESSVAENFVFIYTYNEISEHGISKADTLLNLKRMLAENSPYVNIEGEKNVFAFDEDAFRYMAGYAYEVEIDESKYLRHFKSSFSETNRLMKYLAGGEKNMPVRPCFLKDPKFINEARRKINVMGQPIIDTLQLIIDNLRLLVSRQQELDRHDRSGDNYSFKFYLTTLKLRVKELGKPVTVCSHVKCLDCLLIHGTKIWSLRQKCHELCYLRSNAQEFVGGSELKFCKCMSEATETCAVCNCPKSVHMHVYYLTEKFQESIIPEDATKERNEVGNPEDFFEYFKTVMKERDESLKQDKKTLLKCIAKFVCFLEKHSITPFNNIYTNYMKLMISRESQLGRKADPFIIQEWKNILSEYTAIYDNQMVNLLFDTDRPFYADGMFVENELRKLSRMNNFGNDLIKMYLCQTVPRMNEFQATYSAHAFFDLKRVNTDIQIMTNREKNDDNKENFESLDQAEQIGSYISPSKYTQRNPSENAADVVSDIQNKLEATTLSQLNISTDSYSEYNNATSSDIYSQQYGDRDPRNRSSYDKPSVPDRISRISAHTTSKHDNQSMSNSLAIRETSFRNDRLLTENHRSNVNQYNYHQANAHSLPNWSLHPEYSTNENKSNVNRNSGNVYSPPFINYHVQKTPSKSAQVPLNQRENITNAVNIQSNNTQVQLYQEESVGGNTQQIFSYDDTRTGKPQEPYMPTNNLLPEATVDRNNYRPSNFSYKIPPSPHPSKIDGGHRRPNMEQLVFHQSKPVGENTQPSSSNTPEVYMPILGNDTWPYMAPVTQYPLEQPGPPPYGQPMMVGGHHRLPFMAQVTQYPLVHPGPPPYSQPMMVGGHHRLPYMGQGSHYQPKPAGGNIQQNSSNAPQYVEPYNQPILAGGNHRLPNVEQGPHCHPIPDGRNVQQRSSNSPQNVEPFG</sequence>
<dbReference type="PANTHER" id="PTHR32046:SF11">
    <property type="entry name" value="IMMUNE-ASSOCIATED NUCLEOTIDE-BINDING PROTEIN 10-LIKE"/>
    <property type="match status" value="1"/>
</dbReference>
<evidence type="ECO:0000256" key="1">
    <source>
        <dbReference type="SAM" id="MobiDB-lite"/>
    </source>
</evidence>
<dbReference type="Pfam" id="PF26633">
    <property type="entry name" value="DUF8206"/>
    <property type="match status" value="1"/>
</dbReference>
<evidence type="ECO:0000259" key="2">
    <source>
        <dbReference type="Pfam" id="PF26633"/>
    </source>
</evidence>
<feature type="compositionally biased region" description="Basic and acidic residues" evidence="1">
    <location>
        <begin position="689"/>
        <end position="706"/>
    </location>
</feature>
<dbReference type="AlphaFoldDB" id="A0AAW1U8B0"/>
<accession>A0AAW1U8B0</accession>
<name>A0AAW1U8B0_9CUCU</name>
<dbReference type="PANTHER" id="PTHR32046">
    <property type="entry name" value="G DOMAIN-CONTAINING PROTEIN"/>
    <property type="match status" value="1"/>
</dbReference>
<protein>
    <recommendedName>
        <fullName evidence="2">DUF8206 domain-containing protein</fullName>
    </recommendedName>
</protein>
<gene>
    <name evidence="3" type="ORF">WA026_008483</name>
</gene>
<keyword evidence="4" id="KW-1185">Reference proteome</keyword>
<dbReference type="InterPro" id="IPR058519">
    <property type="entry name" value="DUF8206"/>
</dbReference>
<feature type="region of interest" description="Disordered" evidence="1">
    <location>
        <begin position="1038"/>
        <end position="1076"/>
    </location>
</feature>
<organism evidence="3 4">
    <name type="scientific">Henosepilachna vigintioctopunctata</name>
    <dbReference type="NCBI Taxonomy" id="420089"/>
    <lineage>
        <taxon>Eukaryota</taxon>
        <taxon>Metazoa</taxon>
        <taxon>Ecdysozoa</taxon>
        <taxon>Arthropoda</taxon>
        <taxon>Hexapoda</taxon>
        <taxon>Insecta</taxon>
        <taxon>Pterygota</taxon>
        <taxon>Neoptera</taxon>
        <taxon>Endopterygota</taxon>
        <taxon>Coleoptera</taxon>
        <taxon>Polyphaga</taxon>
        <taxon>Cucujiformia</taxon>
        <taxon>Coccinelloidea</taxon>
        <taxon>Coccinellidae</taxon>
        <taxon>Epilachninae</taxon>
        <taxon>Epilachnini</taxon>
        <taxon>Henosepilachna</taxon>
    </lineage>
</organism>
<dbReference type="Proteomes" id="UP001431783">
    <property type="component" value="Unassembled WGS sequence"/>
</dbReference>
<comment type="caution">
    <text evidence="3">The sequence shown here is derived from an EMBL/GenBank/DDBJ whole genome shotgun (WGS) entry which is preliminary data.</text>
</comment>
<dbReference type="EMBL" id="JARQZJ010000063">
    <property type="protein sequence ID" value="KAK9879972.1"/>
    <property type="molecule type" value="Genomic_DNA"/>
</dbReference>
<proteinExistence type="predicted"/>
<feature type="compositionally biased region" description="Polar residues" evidence="1">
    <location>
        <begin position="678"/>
        <end position="688"/>
    </location>
</feature>
<evidence type="ECO:0000313" key="4">
    <source>
        <dbReference type="Proteomes" id="UP001431783"/>
    </source>
</evidence>
<feature type="domain" description="DUF8206" evidence="2">
    <location>
        <begin position="344"/>
        <end position="421"/>
    </location>
</feature>